<dbReference type="EMBL" id="FJOG01000006">
    <property type="protein sequence ID" value="CZR55447.1"/>
    <property type="molecule type" value="Genomic_DNA"/>
</dbReference>
<dbReference type="GO" id="GO:0022857">
    <property type="term" value="F:transmembrane transporter activity"/>
    <property type="evidence" value="ECO:0007669"/>
    <property type="project" value="InterPro"/>
</dbReference>
<evidence type="ECO:0000256" key="3">
    <source>
        <dbReference type="ARBA" id="ARBA00022448"/>
    </source>
</evidence>
<dbReference type="FunFam" id="1.20.1250.20:FF:000335">
    <property type="entry name" value="Siderochrome iron transporter 2"/>
    <property type="match status" value="1"/>
</dbReference>
<keyword evidence="3" id="KW-0813">Transport</keyword>
<dbReference type="PANTHER" id="PTHR23501:SF3">
    <property type="entry name" value="MAJOR FACILITATOR SUPERFAMILY (MFS) PROFILE DOMAIN-CONTAINING PROTEIN"/>
    <property type="match status" value="1"/>
</dbReference>
<reference evidence="9 10" key="1">
    <citation type="submission" date="2016-03" db="EMBL/GenBank/DDBJ databases">
        <authorList>
            <person name="Ploux O."/>
        </authorList>
    </citation>
    <scope>NUCLEOTIDE SEQUENCE [LARGE SCALE GENOMIC DNA]</scope>
    <source>
        <strain evidence="9 10">UAMH 11012</strain>
    </source>
</reference>
<dbReference type="SUPFAM" id="SSF103473">
    <property type="entry name" value="MFS general substrate transporter"/>
    <property type="match status" value="2"/>
</dbReference>
<feature type="transmembrane region" description="Helical" evidence="8">
    <location>
        <begin position="197"/>
        <end position="220"/>
    </location>
</feature>
<dbReference type="GO" id="GO:0005886">
    <property type="term" value="C:plasma membrane"/>
    <property type="evidence" value="ECO:0007669"/>
    <property type="project" value="TreeGrafter"/>
</dbReference>
<dbReference type="Proteomes" id="UP000184330">
    <property type="component" value="Unassembled WGS sequence"/>
</dbReference>
<proteinExistence type="inferred from homology"/>
<dbReference type="OrthoDB" id="4078873at2759"/>
<organism evidence="9 10">
    <name type="scientific">Phialocephala subalpina</name>
    <dbReference type="NCBI Taxonomy" id="576137"/>
    <lineage>
        <taxon>Eukaryota</taxon>
        <taxon>Fungi</taxon>
        <taxon>Dikarya</taxon>
        <taxon>Ascomycota</taxon>
        <taxon>Pezizomycotina</taxon>
        <taxon>Leotiomycetes</taxon>
        <taxon>Helotiales</taxon>
        <taxon>Mollisiaceae</taxon>
        <taxon>Phialocephala</taxon>
        <taxon>Phialocephala fortinii species complex</taxon>
    </lineage>
</organism>
<sequence>MSKFNVVKFVTGNVVPVSEQHSRDDAGKEIGVAVRGEGEQSDSEESTSQEAQAGVQGIEAMTSVWSRSHLIAAYVMIWCIYFLNTIEQASTGALTPYVTSSFEEHSLTATTSIMSSIIGGLVQLPLSKVLDIWGRPQGYAFMSFLLTMGLVMMAACNNVQTYAAAQVFYWVGYNGLNYCITIFVADTSSLKNRSLMFAYASSPYIITVWVGGPIANWFLAHSTFRWAFGMWAILTPFITMPLWFLFMYNVRKAEKMGLMPKRESGRTTRASIKYYAIEFDIAGILILAGGLALFLLPFSLYSYQSNGWKSPMIIAMLVVGFVLLICFPLYEKFIAPKTFIPFQLLTDRTVLGAYILAAVLFVEFYIWDSYFGSFLQVVDNLTITEASYVANVYSIGSCFFAIIVGVLIRWTGRFKWLALYFGVPLTILGVGLMIKFRQPNENVGFIVMCQIFIAFSGGTLVICEQMAAMAAASHQYVAVVLAVEGMFSNIGGAIGSTVAAAIWTATFKPNLEMYLPDMPEANITAIYGDLTTQLSYEWGSSERDGIIKAYGESQKVMLIASTAVLALAVIAVAVWRDIRVKDFKQTKGMVV</sequence>
<evidence type="ECO:0000256" key="1">
    <source>
        <dbReference type="ARBA" id="ARBA00004141"/>
    </source>
</evidence>
<gene>
    <name evidence="9" type="ORF">PAC_05335</name>
</gene>
<dbReference type="Gene3D" id="1.20.1250.20">
    <property type="entry name" value="MFS general substrate transporter like domains"/>
    <property type="match status" value="2"/>
</dbReference>
<dbReference type="Pfam" id="PF07690">
    <property type="entry name" value="MFS_1"/>
    <property type="match status" value="1"/>
</dbReference>
<evidence type="ECO:0000313" key="9">
    <source>
        <dbReference type="EMBL" id="CZR55447.1"/>
    </source>
</evidence>
<keyword evidence="4 8" id="KW-0812">Transmembrane</keyword>
<dbReference type="InterPro" id="IPR036259">
    <property type="entry name" value="MFS_trans_sf"/>
</dbReference>
<feature type="transmembrane region" description="Helical" evidence="8">
    <location>
        <begin position="442"/>
        <end position="463"/>
    </location>
</feature>
<comment type="subcellular location">
    <subcellularLocation>
        <location evidence="1">Membrane</location>
        <topology evidence="1">Multi-pass membrane protein</topology>
    </subcellularLocation>
</comment>
<dbReference type="InterPro" id="IPR011701">
    <property type="entry name" value="MFS"/>
</dbReference>
<feature type="transmembrane region" description="Helical" evidence="8">
    <location>
        <begin position="226"/>
        <end position="251"/>
    </location>
</feature>
<protein>
    <submittedName>
        <fullName evidence="9">Related to major facilitator MirA</fullName>
    </submittedName>
</protein>
<evidence type="ECO:0000256" key="5">
    <source>
        <dbReference type="ARBA" id="ARBA00022989"/>
    </source>
</evidence>
<comment type="similarity">
    <text evidence="2">Belongs to the major facilitator superfamily.</text>
</comment>
<evidence type="ECO:0000256" key="7">
    <source>
        <dbReference type="ARBA" id="ARBA00023180"/>
    </source>
</evidence>
<feature type="transmembrane region" description="Helical" evidence="8">
    <location>
        <begin position="312"/>
        <end position="330"/>
    </location>
</feature>
<dbReference type="FunFam" id="1.20.1250.20:FF:000284">
    <property type="entry name" value="Siderophore iron transporter mirB"/>
    <property type="match status" value="1"/>
</dbReference>
<feature type="transmembrane region" description="Helical" evidence="8">
    <location>
        <begin position="417"/>
        <end position="436"/>
    </location>
</feature>
<evidence type="ECO:0000313" key="10">
    <source>
        <dbReference type="Proteomes" id="UP000184330"/>
    </source>
</evidence>
<evidence type="ECO:0000256" key="4">
    <source>
        <dbReference type="ARBA" id="ARBA00022692"/>
    </source>
</evidence>
<feature type="transmembrane region" description="Helical" evidence="8">
    <location>
        <begin position="556"/>
        <end position="575"/>
    </location>
</feature>
<keyword evidence="7" id="KW-0325">Glycoprotein</keyword>
<feature type="transmembrane region" description="Helical" evidence="8">
    <location>
        <begin position="70"/>
        <end position="86"/>
    </location>
</feature>
<evidence type="ECO:0000256" key="6">
    <source>
        <dbReference type="ARBA" id="ARBA00023136"/>
    </source>
</evidence>
<keyword evidence="10" id="KW-1185">Reference proteome</keyword>
<feature type="transmembrane region" description="Helical" evidence="8">
    <location>
        <begin position="350"/>
        <end position="367"/>
    </location>
</feature>
<feature type="transmembrane region" description="Helical" evidence="8">
    <location>
        <begin position="106"/>
        <end position="126"/>
    </location>
</feature>
<dbReference type="AlphaFoldDB" id="A0A1L7WRR0"/>
<dbReference type="PANTHER" id="PTHR23501">
    <property type="entry name" value="MAJOR FACILITATOR SUPERFAMILY"/>
    <property type="match status" value="1"/>
</dbReference>
<feature type="transmembrane region" description="Helical" evidence="8">
    <location>
        <begin position="475"/>
        <end position="503"/>
    </location>
</feature>
<name>A0A1L7WRR0_9HELO</name>
<keyword evidence="5 8" id="KW-1133">Transmembrane helix</keyword>
<feature type="transmembrane region" description="Helical" evidence="8">
    <location>
        <begin position="272"/>
        <end position="300"/>
    </location>
</feature>
<evidence type="ECO:0000256" key="8">
    <source>
        <dbReference type="SAM" id="Phobius"/>
    </source>
</evidence>
<feature type="transmembrane region" description="Helical" evidence="8">
    <location>
        <begin position="138"/>
        <end position="155"/>
    </location>
</feature>
<feature type="transmembrane region" description="Helical" evidence="8">
    <location>
        <begin position="387"/>
        <end position="410"/>
    </location>
</feature>
<accession>A0A1L7WRR0</accession>
<evidence type="ECO:0000256" key="2">
    <source>
        <dbReference type="ARBA" id="ARBA00008335"/>
    </source>
</evidence>
<feature type="transmembrane region" description="Helical" evidence="8">
    <location>
        <begin position="167"/>
        <end position="185"/>
    </location>
</feature>
<keyword evidence="6 8" id="KW-0472">Membrane</keyword>